<evidence type="ECO:0000313" key="3">
    <source>
        <dbReference type="Proteomes" id="UP001454036"/>
    </source>
</evidence>
<proteinExistence type="predicted"/>
<evidence type="ECO:0000313" key="2">
    <source>
        <dbReference type="EMBL" id="GAA0142820.1"/>
    </source>
</evidence>
<comment type="caution">
    <text evidence="2">The sequence shown here is derived from an EMBL/GenBank/DDBJ whole genome shotgun (WGS) entry which is preliminary data.</text>
</comment>
<name>A0AAV3NXU5_LITER</name>
<dbReference type="Proteomes" id="UP001454036">
    <property type="component" value="Unassembled WGS sequence"/>
</dbReference>
<gene>
    <name evidence="2" type="ORF">LIER_03635</name>
</gene>
<evidence type="ECO:0000256" key="1">
    <source>
        <dbReference type="SAM" id="MobiDB-lite"/>
    </source>
</evidence>
<keyword evidence="3" id="KW-1185">Reference proteome</keyword>
<sequence length="250" mass="28079">MSINLIAETEDICAPPTVEQNKMLASIRVPSTWERVMKAVGVKSSSNKKGKGRIVGINASQDSPIDTEPTGSIMNILKGSRMRISQGQGQITPTSPSTPTSKPPSSVVEEQFHFYMKDYIYQCTNVLGDVNCEFRVVALAIYGSKDERVRVRRDMLDDLRNRPQLYHNIIDGLTTLLELDDKISHFDCPAPPEKWMTLPECGHVVETTYNVIFMTFSDIGGCTYLPTTLDRTRRPLTMKVVLRNVDNNNH</sequence>
<organism evidence="2 3">
    <name type="scientific">Lithospermum erythrorhizon</name>
    <name type="common">Purple gromwell</name>
    <name type="synonym">Lithospermum officinale var. erythrorhizon</name>
    <dbReference type="NCBI Taxonomy" id="34254"/>
    <lineage>
        <taxon>Eukaryota</taxon>
        <taxon>Viridiplantae</taxon>
        <taxon>Streptophyta</taxon>
        <taxon>Embryophyta</taxon>
        <taxon>Tracheophyta</taxon>
        <taxon>Spermatophyta</taxon>
        <taxon>Magnoliopsida</taxon>
        <taxon>eudicotyledons</taxon>
        <taxon>Gunneridae</taxon>
        <taxon>Pentapetalae</taxon>
        <taxon>asterids</taxon>
        <taxon>lamiids</taxon>
        <taxon>Boraginales</taxon>
        <taxon>Boraginaceae</taxon>
        <taxon>Boraginoideae</taxon>
        <taxon>Lithospermeae</taxon>
        <taxon>Lithospermum</taxon>
    </lineage>
</organism>
<feature type="compositionally biased region" description="Low complexity" evidence="1">
    <location>
        <begin position="92"/>
        <end position="106"/>
    </location>
</feature>
<protein>
    <submittedName>
        <fullName evidence="2">Uncharacterized protein</fullName>
    </submittedName>
</protein>
<accession>A0AAV3NXU5</accession>
<dbReference type="Gene3D" id="3.90.70.80">
    <property type="match status" value="1"/>
</dbReference>
<feature type="region of interest" description="Disordered" evidence="1">
    <location>
        <begin position="84"/>
        <end position="106"/>
    </location>
</feature>
<dbReference type="AlphaFoldDB" id="A0AAV3NXU5"/>
<dbReference type="EMBL" id="BAABME010000444">
    <property type="protein sequence ID" value="GAA0142820.1"/>
    <property type="molecule type" value="Genomic_DNA"/>
</dbReference>
<reference evidence="2 3" key="1">
    <citation type="submission" date="2024-01" db="EMBL/GenBank/DDBJ databases">
        <title>The complete chloroplast genome sequence of Lithospermum erythrorhizon: insights into the phylogenetic relationship among Boraginaceae species and the maternal lineages of purple gromwells.</title>
        <authorList>
            <person name="Okada T."/>
            <person name="Watanabe K."/>
        </authorList>
    </citation>
    <scope>NUCLEOTIDE SEQUENCE [LARGE SCALE GENOMIC DNA]</scope>
</reference>